<evidence type="ECO:0000259" key="13">
    <source>
        <dbReference type="PROSITE" id="PS51196"/>
    </source>
</evidence>
<evidence type="ECO:0000256" key="7">
    <source>
        <dbReference type="ARBA" id="ARBA00022927"/>
    </source>
</evidence>
<sequence length="653" mass="71511">MNRVPLPIPGVILGAWPERKLSADAYGSARIDAFWAGLPFVEHARQRQLAATATRISIEFERLREHPGRASGAHLLQLRAELSRDGFISATAERCTAMVMLAIEATFGRRLRPNQIMAAHAVLRGGLAEVPTGEGKTLATALAACIAALAGVPVHVITSNDYLAARDAAYLQPLAHRLGLQVSAIAQDMSHGERRAAYGAHITYTSSKELVFDYLRDSLLPMPSPGTPAPGHQRVLRGLCMAIIDEADSVLLDDAATPFILSETTADPVQAAVCALALRLASHMRAGFDFRIDHRSHSVDFTADGQSLLMADPEDAHPLWAIPRYREEMVELALRALHILQRDKDYLVQDGKVSIIDSNSGRLAAGRAWSRGLHQMVEIKERCKPTPATRVLAQITFQRFFPRYLLLGGMSGTLVEARHELLETYHLNVLRIPTGRPSGLRVLPPLVAKEASIRWQKMLTDIANLHAQGLPVLVGTDSVKESDRVSRLLTQAELPHRVLNARQDCEEAELISAAGRAGAITVTTNMAGRGTDIIIDETVAKSGGLHVVSCQHNSSRRIDRQLFGRAGRLGQPGSAQTLLSLEEGLLGRTLPSSLQHVLQLFSSTRGFMPLVVGGILLRVTQYLEERRGRLARQHLREADARQQERQLFGARPE</sequence>
<dbReference type="PROSITE" id="PS51196">
    <property type="entry name" value="SECA_MOTOR_DEAD"/>
    <property type="match status" value="1"/>
</dbReference>
<dbReference type="EMBL" id="JBEWZI010000019">
    <property type="protein sequence ID" value="MET7015626.1"/>
    <property type="molecule type" value="Genomic_DNA"/>
</dbReference>
<feature type="domain" description="Helicase C-terminal" evidence="12">
    <location>
        <begin position="457"/>
        <end position="616"/>
    </location>
</feature>
<dbReference type="Proteomes" id="UP001549691">
    <property type="component" value="Unassembled WGS sequence"/>
</dbReference>
<evidence type="ECO:0000256" key="2">
    <source>
        <dbReference type="ARBA" id="ARBA00022475"/>
    </source>
</evidence>
<dbReference type="Gene3D" id="3.90.1440.10">
    <property type="entry name" value="SecA, preprotein cross-linking domain"/>
    <property type="match status" value="1"/>
</dbReference>
<dbReference type="SUPFAM" id="SSF81767">
    <property type="entry name" value="Pre-protein crosslinking domain of SecA"/>
    <property type="match status" value="1"/>
</dbReference>
<evidence type="ECO:0000256" key="5">
    <source>
        <dbReference type="ARBA" id="ARBA00022741"/>
    </source>
</evidence>
<dbReference type="InterPro" id="IPR011115">
    <property type="entry name" value="SecA_DEAD"/>
</dbReference>
<dbReference type="PROSITE" id="PS51192">
    <property type="entry name" value="HELICASE_ATP_BIND_1"/>
    <property type="match status" value="1"/>
</dbReference>
<keyword evidence="8" id="KW-1278">Translocase</keyword>
<keyword evidence="14" id="KW-0347">Helicase</keyword>
<keyword evidence="15" id="KW-1185">Reference proteome</keyword>
<keyword evidence="2" id="KW-1003">Cell membrane</keyword>
<dbReference type="GO" id="GO:0004386">
    <property type="term" value="F:helicase activity"/>
    <property type="evidence" value="ECO:0007669"/>
    <property type="project" value="UniProtKB-KW"/>
</dbReference>
<evidence type="ECO:0000256" key="9">
    <source>
        <dbReference type="ARBA" id="ARBA00023010"/>
    </source>
</evidence>
<dbReference type="InterPro" id="IPR044722">
    <property type="entry name" value="SecA_SF2_C"/>
</dbReference>
<evidence type="ECO:0000256" key="4">
    <source>
        <dbReference type="ARBA" id="ARBA00022519"/>
    </source>
</evidence>
<proteinExistence type="predicted"/>
<dbReference type="RefSeq" id="WP_354602082.1">
    <property type="nucleotide sequence ID" value="NZ_JBEWZI010000019.1"/>
</dbReference>
<keyword evidence="10" id="KW-0472">Membrane</keyword>
<keyword evidence="5" id="KW-0547">Nucleotide-binding</keyword>
<keyword evidence="9" id="KW-0811">Translocation</keyword>
<dbReference type="InterPro" id="IPR014001">
    <property type="entry name" value="Helicase_ATP-bd"/>
</dbReference>
<dbReference type="PRINTS" id="PR00906">
    <property type="entry name" value="SECA"/>
</dbReference>
<dbReference type="SUPFAM" id="SSF52540">
    <property type="entry name" value="P-loop containing nucleoside triphosphate hydrolases"/>
    <property type="match status" value="2"/>
</dbReference>
<dbReference type="PANTHER" id="PTHR30612">
    <property type="entry name" value="SECA INNER MEMBRANE COMPONENT OF SEC PROTEIN SECRETION SYSTEM"/>
    <property type="match status" value="1"/>
</dbReference>
<dbReference type="InterPro" id="IPR014018">
    <property type="entry name" value="SecA_motor_DEAD"/>
</dbReference>
<dbReference type="PROSITE" id="PS51194">
    <property type="entry name" value="HELICASE_CTER"/>
    <property type="match status" value="1"/>
</dbReference>
<keyword evidence="4" id="KW-0997">Cell inner membrane</keyword>
<dbReference type="Pfam" id="PF21090">
    <property type="entry name" value="P-loop_SecA"/>
    <property type="match status" value="2"/>
</dbReference>
<dbReference type="InterPro" id="IPR000185">
    <property type="entry name" value="SecA"/>
</dbReference>
<evidence type="ECO:0000313" key="15">
    <source>
        <dbReference type="Proteomes" id="UP001549691"/>
    </source>
</evidence>
<keyword evidence="3" id="KW-0963">Cytoplasm</keyword>
<dbReference type="PANTHER" id="PTHR30612:SF0">
    <property type="entry name" value="CHLOROPLAST PROTEIN-TRANSPORTING ATPASE"/>
    <property type="match status" value="1"/>
</dbReference>
<dbReference type="Pfam" id="PF01043">
    <property type="entry name" value="SecA_PP_bind"/>
    <property type="match status" value="1"/>
</dbReference>
<organism evidence="14 15">
    <name type="scientific">Uliginosibacterium flavum</name>
    <dbReference type="NCBI Taxonomy" id="1396831"/>
    <lineage>
        <taxon>Bacteria</taxon>
        <taxon>Pseudomonadati</taxon>
        <taxon>Pseudomonadota</taxon>
        <taxon>Betaproteobacteria</taxon>
        <taxon>Rhodocyclales</taxon>
        <taxon>Zoogloeaceae</taxon>
        <taxon>Uliginosibacterium</taxon>
    </lineage>
</organism>
<protein>
    <submittedName>
        <fullName evidence="14">DEAD/DEAH box helicase</fullName>
    </submittedName>
</protein>
<evidence type="ECO:0000256" key="3">
    <source>
        <dbReference type="ARBA" id="ARBA00022490"/>
    </source>
</evidence>
<keyword evidence="7" id="KW-0653">Protein transport</keyword>
<dbReference type="SMART" id="SM00958">
    <property type="entry name" value="SecA_PP_bind"/>
    <property type="match status" value="1"/>
</dbReference>
<keyword evidence="14" id="KW-0378">Hydrolase</keyword>
<dbReference type="InterPro" id="IPR027417">
    <property type="entry name" value="P-loop_NTPase"/>
</dbReference>
<reference evidence="14 15" key="1">
    <citation type="submission" date="2024-07" db="EMBL/GenBank/DDBJ databases">
        <title>Uliginosibacterium flavum JJ3220;KACC:17644.</title>
        <authorList>
            <person name="Kim M.K."/>
        </authorList>
    </citation>
    <scope>NUCLEOTIDE SEQUENCE [LARGE SCALE GENOMIC DNA]</scope>
    <source>
        <strain evidence="14 15">KACC:17644</strain>
    </source>
</reference>
<dbReference type="Pfam" id="PF07517">
    <property type="entry name" value="SecA_DEAD"/>
    <property type="match status" value="1"/>
</dbReference>
<evidence type="ECO:0000259" key="11">
    <source>
        <dbReference type="PROSITE" id="PS51192"/>
    </source>
</evidence>
<dbReference type="Gene3D" id="3.40.50.300">
    <property type="entry name" value="P-loop containing nucleotide triphosphate hydrolases"/>
    <property type="match status" value="2"/>
</dbReference>
<feature type="domain" description="Helicase ATP-binding" evidence="11">
    <location>
        <begin position="117"/>
        <end position="283"/>
    </location>
</feature>
<evidence type="ECO:0000256" key="6">
    <source>
        <dbReference type="ARBA" id="ARBA00022840"/>
    </source>
</evidence>
<accession>A0ABV2TNX9</accession>
<feature type="domain" description="SecA family profile" evidence="13">
    <location>
        <begin position="31"/>
        <end position="610"/>
    </location>
</feature>
<dbReference type="InterPro" id="IPR001650">
    <property type="entry name" value="Helicase_C-like"/>
</dbReference>
<dbReference type="InterPro" id="IPR011130">
    <property type="entry name" value="SecA_preprotein_X-link_dom"/>
</dbReference>
<gene>
    <name evidence="14" type="ORF">ABXR19_15660</name>
</gene>
<evidence type="ECO:0000313" key="14">
    <source>
        <dbReference type="EMBL" id="MET7015626.1"/>
    </source>
</evidence>
<evidence type="ECO:0000256" key="1">
    <source>
        <dbReference type="ARBA" id="ARBA00022448"/>
    </source>
</evidence>
<evidence type="ECO:0000259" key="12">
    <source>
        <dbReference type="PROSITE" id="PS51194"/>
    </source>
</evidence>
<dbReference type="InterPro" id="IPR036670">
    <property type="entry name" value="SecA_X-link_sf"/>
</dbReference>
<keyword evidence="1" id="KW-0813">Transport</keyword>
<evidence type="ECO:0000256" key="10">
    <source>
        <dbReference type="ARBA" id="ARBA00023136"/>
    </source>
</evidence>
<evidence type="ECO:0000256" key="8">
    <source>
        <dbReference type="ARBA" id="ARBA00022967"/>
    </source>
</evidence>
<comment type="caution">
    <text evidence="14">The sequence shown here is derived from an EMBL/GenBank/DDBJ whole genome shotgun (WGS) entry which is preliminary data.</text>
</comment>
<name>A0ABV2TNX9_9RHOO</name>
<dbReference type="SMART" id="SM00957">
    <property type="entry name" value="SecA_DEAD"/>
    <property type="match status" value="1"/>
</dbReference>
<keyword evidence="6" id="KW-0067">ATP-binding</keyword>